<proteinExistence type="predicted"/>
<dbReference type="AlphaFoldDB" id="A0A1F7TYS7"/>
<accession>A0A1F7TYS7</accession>
<dbReference type="EMBL" id="MGDX01000025">
    <property type="protein sequence ID" value="OGL70748.1"/>
    <property type="molecule type" value="Genomic_DNA"/>
</dbReference>
<evidence type="ECO:0000313" key="1">
    <source>
        <dbReference type="EMBL" id="OGL70748.1"/>
    </source>
</evidence>
<evidence type="ECO:0000313" key="2">
    <source>
        <dbReference type="Proteomes" id="UP000177097"/>
    </source>
</evidence>
<name>A0A1F7TYS7_9BACT</name>
<reference evidence="1 2" key="1">
    <citation type="journal article" date="2016" name="Nat. Commun.">
        <title>Thousands of microbial genomes shed light on interconnected biogeochemical processes in an aquifer system.</title>
        <authorList>
            <person name="Anantharaman K."/>
            <person name="Brown C.T."/>
            <person name="Hug L.A."/>
            <person name="Sharon I."/>
            <person name="Castelle C.J."/>
            <person name="Probst A.J."/>
            <person name="Thomas B.C."/>
            <person name="Singh A."/>
            <person name="Wilkins M.J."/>
            <person name="Karaoz U."/>
            <person name="Brodie E.L."/>
            <person name="Williams K.H."/>
            <person name="Hubbard S.S."/>
            <person name="Banfield J.F."/>
        </authorList>
    </citation>
    <scope>NUCLEOTIDE SEQUENCE [LARGE SCALE GENOMIC DNA]</scope>
</reference>
<protein>
    <submittedName>
        <fullName evidence="1">Uncharacterized protein</fullName>
    </submittedName>
</protein>
<sequence length="100" mass="11047">METSSKKTKNCPICSTLPKQLTVDTDKGEELPSALDQLTVVGGERAGAGFGQLRQCPLCGQFYRYRYDHDVTHGGQIGWSEHNLNKISVEAANEMQASFR</sequence>
<dbReference type="STRING" id="1802389.A3C17_00855"/>
<gene>
    <name evidence="1" type="ORF">A3C17_00855</name>
</gene>
<organism evidence="1 2">
    <name type="scientific">Candidatus Uhrbacteria bacterium RIFCSPHIGHO2_02_FULL_53_13</name>
    <dbReference type="NCBI Taxonomy" id="1802389"/>
    <lineage>
        <taxon>Bacteria</taxon>
        <taxon>Candidatus Uhriibacteriota</taxon>
    </lineage>
</organism>
<comment type="caution">
    <text evidence="1">The sequence shown here is derived from an EMBL/GenBank/DDBJ whole genome shotgun (WGS) entry which is preliminary data.</text>
</comment>
<dbReference type="Proteomes" id="UP000177097">
    <property type="component" value="Unassembled WGS sequence"/>
</dbReference>